<dbReference type="AlphaFoldDB" id="A0A5J4R292"/>
<name>A0A5J4R292_9ZZZZ</name>
<accession>A0A5J4R292</accession>
<protein>
    <submittedName>
        <fullName evidence="1">Uncharacterized protein</fullName>
    </submittedName>
</protein>
<dbReference type="EMBL" id="SNRY01001846">
    <property type="protein sequence ID" value="KAA6328287.1"/>
    <property type="molecule type" value="Genomic_DNA"/>
</dbReference>
<proteinExistence type="predicted"/>
<sequence length="32" mass="3709">MKQPNSTGKWIFYNNMFLVTDLVTETKVKAGF</sequence>
<reference evidence="1" key="1">
    <citation type="submission" date="2019-03" db="EMBL/GenBank/DDBJ databases">
        <title>Single cell metagenomics reveals metabolic interactions within the superorganism composed of flagellate Streblomastix strix and complex community of Bacteroidetes bacteria on its surface.</title>
        <authorList>
            <person name="Treitli S.C."/>
            <person name="Kolisko M."/>
            <person name="Husnik F."/>
            <person name="Keeling P."/>
            <person name="Hampl V."/>
        </authorList>
    </citation>
    <scope>NUCLEOTIDE SEQUENCE</scope>
    <source>
        <strain evidence="1">STM</strain>
    </source>
</reference>
<comment type="caution">
    <text evidence="1">The sequence shown here is derived from an EMBL/GenBank/DDBJ whole genome shotgun (WGS) entry which is preliminary data.</text>
</comment>
<evidence type="ECO:0000313" key="1">
    <source>
        <dbReference type="EMBL" id="KAA6328287.1"/>
    </source>
</evidence>
<organism evidence="1">
    <name type="scientific">termite gut metagenome</name>
    <dbReference type="NCBI Taxonomy" id="433724"/>
    <lineage>
        <taxon>unclassified sequences</taxon>
        <taxon>metagenomes</taxon>
        <taxon>organismal metagenomes</taxon>
    </lineage>
</organism>
<gene>
    <name evidence="1" type="ORF">EZS27_022806</name>
</gene>